<reference evidence="6 7" key="1">
    <citation type="submission" date="2015-03" db="EMBL/GenBank/DDBJ databases">
        <title>Genome Sequence of Kiloniella spongiae MEBiC09566, isolated from a marine sponge.</title>
        <authorList>
            <person name="Shao Z."/>
            <person name="Wang L."/>
            <person name="Li X."/>
        </authorList>
    </citation>
    <scope>NUCLEOTIDE SEQUENCE [LARGE SCALE GENOMIC DNA]</scope>
    <source>
        <strain evidence="6 7">MEBiC09566</strain>
    </source>
</reference>
<dbReference type="GO" id="GO:0006351">
    <property type="term" value="P:DNA-templated transcription"/>
    <property type="evidence" value="ECO:0007669"/>
    <property type="project" value="TreeGrafter"/>
</dbReference>
<dbReference type="InterPro" id="IPR000847">
    <property type="entry name" value="LysR_HTH_N"/>
</dbReference>
<evidence type="ECO:0000313" key="7">
    <source>
        <dbReference type="Proteomes" id="UP000035444"/>
    </source>
</evidence>
<name>A0A0H2MF20_9PROT</name>
<comment type="caution">
    <text evidence="6">The sequence shown here is derived from an EMBL/GenBank/DDBJ whole genome shotgun (WGS) entry which is preliminary data.</text>
</comment>
<dbReference type="STRING" id="1489064.WH96_17725"/>
<organism evidence="6 7">
    <name type="scientific">Kiloniella spongiae</name>
    <dbReference type="NCBI Taxonomy" id="1489064"/>
    <lineage>
        <taxon>Bacteria</taxon>
        <taxon>Pseudomonadati</taxon>
        <taxon>Pseudomonadota</taxon>
        <taxon>Alphaproteobacteria</taxon>
        <taxon>Rhodospirillales</taxon>
        <taxon>Kiloniellaceae</taxon>
        <taxon>Kiloniella</taxon>
    </lineage>
</organism>
<dbReference type="Proteomes" id="UP000035444">
    <property type="component" value="Unassembled WGS sequence"/>
</dbReference>
<dbReference type="InterPro" id="IPR005119">
    <property type="entry name" value="LysR_subst-bd"/>
</dbReference>
<evidence type="ECO:0000256" key="3">
    <source>
        <dbReference type="ARBA" id="ARBA00023125"/>
    </source>
</evidence>
<keyword evidence="2" id="KW-0805">Transcription regulation</keyword>
<dbReference type="Pfam" id="PF03466">
    <property type="entry name" value="LysR_substrate"/>
    <property type="match status" value="1"/>
</dbReference>
<dbReference type="SUPFAM" id="SSF53850">
    <property type="entry name" value="Periplasmic binding protein-like II"/>
    <property type="match status" value="1"/>
</dbReference>
<dbReference type="PANTHER" id="PTHR30537:SF5">
    <property type="entry name" value="HTH-TYPE TRANSCRIPTIONAL ACTIVATOR TTDR-RELATED"/>
    <property type="match status" value="1"/>
</dbReference>
<dbReference type="PRINTS" id="PR00039">
    <property type="entry name" value="HTHLYSR"/>
</dbReference>
<evidence type="ECO:0000256" key="2">
    <source>
        <dbReference type="ARBA" id="ARBA00023015"/>
    </source>
</evidence>
<dbReference type="GO" id="GO:0043565">
    <property type="term" value="F:sequence-specific DNA binding"/>
    <property type="evidence" value="ECO:0007669"/>
    <property type="project" value="TreeGrafter"/>
</dbReference>
<dbReference type="InterPro" id="IPR058163">
    <property type="entry name" value="LysR-type_TF_proteobact-type"/>
</dbReference>
<dbReference type="InterPro" id="IPR036390">
    <property type="entry name" value="WH_DNA-bd_sf"/>
</dbReference>
<dbReference type="OrthoDB" id="9807765at2"/>
<keyword evidence="3" id="KW-0238">DNA-binding</keyword>
<dbReference type="SUPFAM" id="SSF46785">
    <property type="entry name" value="Winged helix' DNA-binding domain"/>
    <property type="match status" value="1"/>
</dbReference>
<evidence type="ECO:0000259" key="5">
    <source>
        <dbReference type="PROSITE" id="PS50931"/>
    </source>
</evidence>
<feature type="domain" description="HTH lysR-type" evidence="5">
    <location>
        <begin position="7"/>
        <end position="64"/>
    </location>
</feature>
<dbReference type="RefSeq" id="WP_047765574.1">
    <property type="nucleotide sequence ID" value="NZ_LAQL01000016.1"/>
</dbReference>
<accession>A0A0H2MF20</accession>
<evidence type="ECO:0000256" key="1">
    <source>
        <dbReference type="ARBA" id="ARBA00009437"/>
    </source>
</evidence>
<dbReference type="PATRIC" id="fig|1489064.4.peg.543"/>
<evidence type="ECO:0000256" key="4">
    <source>
        <dbReference type="ARBA" id="ARBA00023163"/>
    </source>
</evidence>
<proteinExistence type="inferred from homology"/>
<dbReference type="Pfam" id="PF00126">
    <property type="entry name" value="HTH_1"/>
    <property type="match status" value="1"/>
</dbReference>
<dbReference type="PANTHER" id="PTHR30537">
    <property type="entry name" value="HTH-TYPE TRANSCRIPTIONAL REGULATOR"/>
    <property type="match status" value="1"/>
</dbReference>
<dbReference type="Gene3D" id="3.40.190.10">
    <property type="entry name" value="Periplasmic binding protein-like II"/>
    <property type="match status" value="2"/>
</dbReference>
<dbReference type="FunFam" id="1.10.10.10:FF:000001">
    <property type="entry name" value="LysR family transcriptional regulator"/>
    <property type="match status" value="1"/>
</dbReference>
<dbReference type="AlphaFoldDB" id="A0A0H2MF20"/>
<evidence type="ECO:0000313" key="6">
    <source>
        <dbReference type="EMBL" id="KLN59342.1"/>
    </source>
</evidence>
<comment type="similarity">
    <text evidence="1">Belongs to the LysR transcriptional regulatory family.</text>
</comment>
<protein>
    <recommendedName>
        <fullName evidence="5">HTH lysR-type domain-containing protein</fullName>
    </recommendedName>
</protein>
<sequence length="296" mass="32722">MTIRRIPSLNWLRVFETAARIESFAQAAKFLNMSPPAVSQQIKSLEGYLGKALFKRGAHSVSLTDEGRAFLPIVQQSLSSMETTAVALFGPKESETLVVQVLYLFACGWLPERLKEFEDLYPDIHLQITCGNTPDDFHRSRPDLQVAFGSATDFPENAERLIGETIIPVATPDIAKQINEPADFLKHRLIEVSTHQSGWMQVLGSRVDGDLSADYRFTDNTVTALAMSGAGYGIALARSPVSDVLVESNGLVPCLDNFQVAGLQHYYLFNPLAQSIKSSALIFQKWLKSELSKGRT</sequence>
<dbReference type="EMBL" id="LAQL01000016">
    <property type="protein sequence ID" value="KLN59342.1"/>
    <property type="molecule type" value="Genomic_DNA"/>
</dbReference>
<dbReference type="GO" id="GO:0003700">
    <property type="term" value="F:DNA-binding transcription factor activity"/>
    <property type="evidence" value="ECO:0007669"/>
    <property type="project" value="InterPro"/>
</dbReference>
<keyword evidence="4" id="KW-0804">Transcription</keyword>
<dbReference type="Gene3D" id="1.10.10.10">
    <property type="entry name" value="Winged helix-like DNA-binding domain superfamily/Winged helix DNA-binding domain"/>
    <property type="match status" value="1"/>
</dbReference>
<dbReference type="PROSITE" id="PS50931">
    <property type="entry name" value="HTH_LYSR"/>
    <property type="match status" value="1"/>
</dbReference>
<keyword evidence="7" id="KW-1185">Reference proteome</keyword>
<gene>
    <name evidence="6" type="ORF">WH96_17725</name>
</gene>
<dbReference type="InterPro" id="IPR036388">
    <property type="entry name" value="WH-like_DNA-bd_sf"/>
</dbReference>